<sequence>MSTDLTYLWPVVHDAVHQFASSPLLPLIHAVGVAYHLRKAFPPQKDEPFLQGFLRHILVALGGGTLAAILTARPVPILLSNSLLPLYTLGHIAVFYTPFVYTILRAIYFTFEPLWIVTDAFARSWALCYGLDGFRAHPTYGAVAREAIIGQLALGVVSVTAGGIMFKWFTGIKRYHYPGWNFSVVILATTFYVAFVNEELKAAAVEHIRPLSVYGKKVGVPEVLGSGDMRIICGLVMAVGFLLGEMVPVSNSKTQLPPKVVVKSKVAPSKSGKKD</sequence>
<reference evidence="2 3" key="1">
    <citation type="submission" date="2009-08" db="EMBL/GenBank/DDBJ databases">
        <title>The Genome Sequence of Spizellomyces punctatus strain DAOM BR117.</title>
        <authorList>
            <consortium name="The Broad Institute Genome Sequencing Platform"/>
            <person name="Russ C."/>
            <person name="Cuomo C."/>
            <person name="Shea T."/>
            <person name="Young S.K."/>
            <person name="Zeng Q."/>
            <person name="Koehrsen M."/>
            <person name="Haas B."/>
            <person name="Borodovsky M."/>
            <person name="Guigo R."/>
            <person name="Alvarado L."/>
            <person name="Berlin A."/>
            <person name="Bochicchio J."/>
            <person name="Borenstein D."/>
            <person name="Chapman S."/>
            <person name="Chen Z."/>
            <person name="Engels R."/>
            <person name="Freedman E."/>
            <person name="Gellesch M."/>
            <person name="Goldberg J."/>
            <person name="Griggs A."/>
            <person name="Gujja S."/>
            <person name="Heiman D."/>
            <person name="Hepburn T."/>
            <person name="Howarth C."/>
            <person name="Jen D."/>
            <person name="Larson L."/>
            <person name="Lewis B."/>
            <person name="Mehta T."/>
            <person name="Park D."/>
            <person name="Pearson M."/>
            <person name="Roberts A."/>
            <person name="Saif S."/>
            <person name="Shenoy N."/>
            <person name="Sisk P."/>
            <person name="Stolte C."/>
            <person name="Sykes S."/>
            <person name="Thomson T."/>
            <person name="Walk T."/>
            <person name="White J."/>
            <person name="Yandava C."/>
            <person name="Burger G."/>
            <person name="Gray M.W."/>
            <person name="Holland P.W.H."/>
            <person name="King N."/>
            <person name="Lang F.B.F."/>
            <person name="Roger A.J."/>
            <person name="Ruiz-Trillo I."/>
            <person name="Lander E."/>
            <person name="Nusbaum C."/>
        </authorList>
    </citation>
    <scope>NUCLEOTIDE SEQUENCE [LARGE SCALE GENOMIC DNA]</scope>
    <source>
        <strain evidence="2 3">DAOM BR117</strain>
    </source>
</reference>
<name>A0A0L0HGE2_SPIPD</name>
<evidence type="ECO:0000313" key="3">
    <source>
        <dbReference type="Proteomes" id="UP000053201"/>
    </source>
</evidence>
<keyword evidence="1" id="KW-0472">Membrane</keyword>
<evidence type="ECO:0000256" key="1">
    <source>
        <dbReference type="SAM" id="Phobius"/>
    </source>
</evidence>
<feature type="transmembrane region" description="Helical" evidence="1">
    <location>
        <begin position="53"/>
        <end position="72"/>
    </location>
</feature>
<organism evidence="2 3">
    <name type="scientific">Spizellomyces punctatus (strain DAOM BR117)</name>
    <dbReference type="NCBI Taxonomy" id="645134"/>
    <lineage>
        <taxon>Eukaryota</taxon>
        <taxon>Fungi</taxon>
        <taxon>Fungi incertae sedis</taxon>
        <taxon>Chytridiomycota</taxon>
        <taxon>Chytridiomycota incertae sedis</taxon>
        <taxon>Chytridiomycetes</taxon>
        <taxon>Spizellomycetales</taxon>
        <taxon>Spizellomycetaceae</taxon>
        <taxon>Spizellomyces</taxon>
    </lineage>
</organism>
<feature type="transmembrane region" description="Helical" evidence="1">
    <location>
        <begin position="84"/>
        <end position="104"/>
    </location>
</feature>
<evidence type="ECO:0000313" key="2">
    <source>
        <dbReference type="EMBL" id="KND00153.1"/>
    </source>
</evidence>
<feature type="transmembrane region" description="Helical" evidence="1">
    <location>
        <begin position="178"/>
        <end position="195"/>
    </location>
</feature>
<gene>
    <name evidence="2" type="ORF">SPPG_04494</name>
</gene>
<dbReference type="OrthoDB" id="2105928at2759"/>
<dbReference type="Proteomes" id="UP000053201">
    <property type="component" value="Unassembled WGS sequence"/>
</dbReference>
<dbReference type="InParanoid" id="A0A0L0HGE2"/>
<keyword evidence="1" id="KW-1133">Transmembrane helix</keyword>
<keyword evidence="1" id="KW-0812">Transmembrane</keyword>
<keyword evidence="3" id="KW-1185">Reference proteome</keyword>
<feature type="transmembrane region" description="Helical" evidence="1">
    <location>
        <begin position="148"/>
        <end position="166"/>
    </location>
</feature>
<dbReference type="GeneID" id="27687939"/>
<dbReference type="OMA" id="CATYLAM"/>
<dbReference type="RefSeq" id="XP_016608192.1">
    <property type="nucleotide sequence ID" value="XM_016752728.1"/>
</dbReference>
<protein>
    <submittedName>
        <fullName evidence="2">Uncharacterized protein</fullName>
    </submittedName>
</protein>
<dbReference type="AlphaFoldDB" id="A0A0L0HGE2"/>
<accession>A0A0L0HGE2</accession>
<proteinExistence type="predicted"/>
<dbReference type="EMBL" id="KQ257456">
    <property type="protein sequence ID" value="KND00153.1"/>
    <property type="molecule type" value="Genomic_DNA"/>
</dbReference>
<dbReference type="VEuPathDB" id="FungiDB:SPPG_04494"/>